<organism evidence="1">
    <name type="scientific">marine sediment metagenome</name>
    <dbReference type="NCBI Taxonomy" id="412755"/>
    <lineage>
        <taxon>unclassified sequences</taxon>
        <taxon>metagenomes</taxon>
        <taxon>ecological metagenomes</taxon>
    </lineage>
</organism>
<dbReference type="AlphaFoldDB" id="A0A0F9FJ63"/>
<comment type="caution">
    <text evidence="1">The sequence shown here is derived from an EMBL/GenBank/DDBJ whole genome shotgun (WGS) entry which is preliminary data.</text>
</comment>
<reference evidence="1" key="1">
    <citation type="journal article" date="2015" name="Nature">
        <title>Complex archaea that bridge the gap between prokaryotes and eukaryotes.</title>
        <authorList>
            <person name="Spang A."/>
            <person name="Saw J.H."/>
            <person name="Jorgensen S.L."/>
            <person name="Zaremba-Niedzwiedzka K."/>
            <person name="Martijn J."/>
            <person name="Lind A.E."/>
            <person name="van Eijk R."/>
            <person name="Schleper C."/>
            <person name="Guy L."/>
            <person name="Ettema T.J."/>
        </authorList>
    </citation>
    <scope>NUCLEOTIDE SEQUENCE</scope>
</reference>
<dbReference type="Gene3D" id="2.60.40.10">
    <property type="entry name" value="Immunoglobulins"/>
    <property type="match status" value="2"/>
</dbReference>
<dbReference type="NCBIfam" id="NF012200">
    <property type="entry name" value="choice_anch_D"/>
    <property type="match status" value="1"/>
</dbReference>
<accession>A0A0F9FJ63</accession>
<name>A0A0F9FJ63_9ZZZZ</name>
<dbReference type="InterPro" id="IPR013783">
    <property type="entry name" value="Ig-like_fold"/>
</dbReference>
<evidence type="ECO:0000313" key="1">
    <source>
        <dbReference type="EMBL" id="KKL78531.1"/>
    </source>
</evidence>
<sequence length="371" mass="38603">MSLEGDPGILVASPPAPTFGDVTDGQTVDVDVTLSNIFSTEALTVFSAVFNNSVFTISPSSANTPPFDIPIGSFKIVTLRFSPDTVQAETGTVTWTHSGINTPLVGTLTGTGVSAGTIALSVDPSSHDFGSQKTTVATAEKLLTVENTGTVDVIISAVNFAAPFSAGGTTLSLPRTLTPGQTDQFGVIFTPTAEGDITKSAGASVVSDAAASPFDIELTGEGFLITPAFILTGASEAFLLGFFKPSTGVSVVKQVDASDLDCEEAGSFKRLHDFGVPGVEKYVARIRFRYEDEGVATVKVQLDSSRDPAVSQSVSIGTTAAGSVLKNAFSNITLTHDLIEVKFSRLASGGPFVMTEYDPRIEPRGEVIEAT</sequence>
<evidence type="ECO:0008006" key="2">
    <source>
        <dbReference type="Google" id="ProtNLM"/>
    </source>
</evidence>
<protein>
    <recommendedName>
        <fullName evidence="2">Abnormal spindle-like microcephaly-associated protein ASH domain-containing protein</fullName>
    </recommendedName>
</protein>
<dbReference type="EMBL" id="LAZR01023427">
    <property type="protein sequence ID" value="KKL78531.1"/>
    <property type="molecule type" value="Genomic_DNA"/>
</dbReference>
<proteinExistence type="predicted"/>
<gene>
    <name evidence="1" type="ORF">LCGC14_2023910</name>
</gene>